<sequence>MADDIIDQLHELRRYAAGLRDSIVRAQSNAPQRAEGRDSSGAIRAELGPDGVPESVFVDADWSRRLDAARFGAAVVEACQAAARERMAQWSRALDGQDWRSRADGLRGDEPRPDTDPLPAGVRDAVSEVRTRPIDELAEDMMRAFDGVGELAAASPLLVTGAGASGSGRLVVTLSKAGLVSCSAEARWVSQQSGSMLTTALSEALAAARGDLARAAGAPNPAAQLDQLFAEALAILADQQRPTDQQHPTDHQRPTDQQHPTDHQRLPGS</sequence>
<protein>
    <recommendedName>
        <fullName evidence="4">YbaB/EbfC DNA-binding family protein</fullName>
    </recommendedName>
</protein>
<feature type="region of interest" description="Disordered" evidence="1">
    <location>
        <begin position="99"/>
        <end position="121"/>
    </location>
</feature>
<evidence type="ECO:0008006" key="4">
    <source>
        <dbReference type="Google" id="ProtNLM"/>
    </source>
</evidence>
<dbReference type="RefSeq" id="WP_168080080.1">
    <property type="nucleotide sequence ID" value="NZ_BAAAQJ010000010.1"/>
</dbReference>
<evidence type="ECO:0000313" key="3">
    <source>
        <dbReference type="Proteomes" id="UP000653674"/>
    </source>
</evidence>
<comment type="caution">
    <text evidence="2">The sequence shown here is derived from an EMBL/GenBank/DDBJ whole genome shotgun (WGS) entry which is preliminary data.</text>
</comment>
<feature type="compositionally biased region" description="Basic and acidic residues" evidence="1">
    <location>
        <begin position="247"/>
        <end position="269"/>
    </location>
</feature>
<name>A0A8J3LNN6_9ACTN</name>
<evidence type="ECO:0000313" key="2">
    <source>
        <dbReference type="EMBL" id="GIG76478.1"/>
    </source>
</evidence>
<feature type="region of interest" description="Disordered" evidence="1">
    <location>
        <begin position="236"/>
        <end position="269"/>
    </location>
</feature>
<gene>
    <name evidence="2" type="ORF">Pfl04_48820</name>
</gene>
<dbReference type="Proteomes" id="UP000653674">
    <property type="component" value="Unassembled WGS sequence"/>
</dbReference>
<proteinExistence type="predicted"/>
<organism evidence="2 3">
    <name type="scientific">Planosporangium flavigriseum</name>
    <dbReference type="NCBI Taxonomy" id="373681"/>
    <lineage>
        <taxon>Bacteria</taxon>
        <taxon>Bacillati</taxon>
        <taxon>Actinomycetota</taxon>
        <taxon>Actinomycetes</taxon>
        <taxon>Micromonosporales</taxon>
        <taxon>Micromonosporaceae</taxon>
        <taxon>Planosporangium</taxon>
    </lineage>
</organism>
<feature type="region of interest" description="Disordered" evidence="1">
    <location>
        <begin position="27"/>
        <end position="50"/>
    </location>
</feature>
<accession>A0A8J3LNN6</accession>
<reference evidence="2" key="1">
    <citation type="submission" date="2021-01" db="EMBL/GenBank/DDBJ databases">
        <title>Whole genome shotgun sequence of Planosporangium flavigriseum NBRC 105377.</title>
        <authorList>
            <person name="Komaki H."/>
            <person name="Tamura T."/>
        </authorList>
    </citation>
    <scope>NUCLEOTIDE SEQUENCE</scope>
    <source>
        <strain evidence="2">NBRC 105377</strain>
    </source>
</reference>
<dbReference type="EMBL" id="BONU01000057">
    <property type="protein sequence ID" value="GIG76478.1"/>
    <property type="molecule type" value="Genomic_DNA"/>
</dbReference>
<dbReference type="AlphaFoldDB" id="A0A8J3LNN6"/>
<feature type="compositionally biased region" description="Basic and acidic residues" evidence="1">
    <location>
        <begin position="99"/>
        <end position="115"/>
    </location>
</feature>
<evidence type="ECO:0000256" key="1">
    <source>
        <dbReference type="SAM" id="MobiDB-lite"/>
    </source>
</evidence>
<keyword evidence="3" id="KW-1185">Reference proteome</keyword>